<organism evidence="3 4">
    <name type="scientific">Methylocystis rosea</name>
    <dbReference type="NCBI Taxonomy" id="173366"/>
    <lineage>
        <taxon>Bacteria</taxon>
        <taxon>Pseudomonadati</taxon>
        <taxon>Pseudomonadota</taxon>
        <taxon>Alphaproteobacteria</taxon>
        <taxon>Hyphomicrobiales</taxon>
        <taxon>Methylocystaceae</taxon>
        <taxon>Methylocystis</taxon>
    </lineage>
</organism>
<evidence type="ECO:0000313" key="4">
    <source>
        <dbReference type="Proteomes" id="UP000273982"/>
    </source>
</evidence>
<feature type="signal peptide" evidence="2">
    <location>
        <begin position="1"/>
        <end position="22"/>
    </location>
</feature>
<gene>
    <name evidence="3" type="ORF">EHO51_03825</name>
</gene>
<dbReference type="KEGG" id="mros:EHO51_03825"/>
<evidence type="ECO:0000256" key="2">
    <source>
        <dbReference type="SAM" id="SignalP"/>
    </source>
</evidence>
<dbReference type="AlphaFoldDB" id="A0A3G8M493"/>
<feature type="chain" id="PRO_5018245826" evidence="2">
    <location>
        <begin position="23"/>
        <end position="75"/>
    </location>
</feature>
<keyword evidence="2" id="KW-0732">Signal</keyword>
<proteinExistence type="predicted"/>
<accession>A0A3G8M493</accession>
<name>A0A3G8M493_9HYPH</name>
<reference evidence="3 4" key="1">
    <citation type="submission" date="2018-11" db="EMBL/GenBank/DDBJ databases">
        <title>Genome squencing of methanotrophic bacteria isolated from alkaline groundwater in Korea.</title>
        <authorList>
            <person name="Nguyen L.N."/>
        </authorList>
    </citation>
    <scope>NUCLEOTIDE SEQUENCE [LARGE SCALE GENOMIC DNA]</scope>
    <source>
        <strain evidence="3 4">GW6</strain>
    </source>
</reference>
<protein>
    <submittedName>
        <fullName evidence="3">Uncharacterized protein</fullName>
    </submittedName>
</protein>
<dbReference type="RefSeq" id="WP_124737777.1">
    <property type="nucleotide sequence ID" value="NZ_CP034086.1"/>
</dbReference>
<dbReference type="Proteomes" id="UP000273982">
    <property type="component" value="Chromosome"/>
</dbReference>
<dbReference type="EMBL" id="CP034086">
    <property type="protein sequence ID" value="AZG75932.1"/>
    <property type="molecule type" value="Genomic_DNA"/>
</dbReference>
<evidence type="ECO:0000313" key="3">
    <source>
        <dbReference type="EMBL" id="AZG75932.1"/>
    </source>
</evidence>
<feature type="region of interest" description="Disordered" evidence="1">
    <location>
        <begin position="51"/>
        <end position="75"/>
    </location>
</feature>
<sequence>MAHRSALIALALAGALASPGFATGREFIDGAPGHCLLCDLFSQLRKRSADADCRPPSADDVGASEQTDERTGGLN</sequence>
<evidence type="ECO:0000256" key="1">
    <source>
        <dbReference type="SAM" id="MobiDB-lite"/>
    </source>
</evidence>